<comment type="function">
    <text evidence="1 12">This protein is a component of the acetyl coenzyme A carboxylase complex; first, biotin carboxylase catalyzes the carboxylation of the carrier protein and then the transcarboxylase transfers the carboxyl group to form malonyl-CoA.</text>
</comment>
<keyword evidence="12" id="KW-0276">Fatty acid metabolism</keyword>
<dbReference type="EMBL" id="JACNJD010000161">
    <property type="protein sequence ID" value="MBC8176796.1"/>
    <property type="molecule type" value="Genomic_DNA"/>
</dbReference>
<evidence type="ECO:0000313" key="15">
    <source>
        <dbReference type="EMBL" id="MBC8176796.1"/>
    </source>
</evidence>
<proteinExistence type="predicted"/>
<keyword evidence="12" id="KW-0443">Lipid metabolism</keyword>
<keyword evidence="5 12" id="KW-0436">Ligase</keyword>
<dbReference type="NCBIfam" id="NF006367">
    <property type="entry name" value="PRK08591.1"/>
    <property type="match status" value="1"/>
</dbReference>
<dbReference type="GO" id="GO:0046872">
    <property type="term" value="F:metal ion binding"/>
    <property type="evidence" value="ECO:0007669"/>
    <property type="project" value="UniProtKB-KW"/>
</dbReference>
<dbReference type="InterPro" id="IPR016185">
    <property type="entry name" value="PreATP-grasp_dom_sf"/>
</dbReference>
<evidence type="ECO:0000256" key="2">
    <source>
        <dbReference type="ARBA" id="ARBA00004956"/>
    </source>
</evidence>
<comment type="pathway">
    <text evidence="2 12">Lipid metabolism; malonyl-CoA biosynthesis; malonyl-CoA from acetyl-CoA: step 1/1.</text>
</comment>
<keyword evidence="12" id="KW-0444">Lipid biosynthesis</keyword>
<keyword evidence="12" id="KW-0092">Biotin</keyword>
<feature type="domain" description="ATP-grasp" evidence="13">
    <location>
        <begin position="122"/>
        <end position="319"/>
    </location>
</feature>
<dbReference type="EC" id="6.3.4.14" evidence="4 12"/>
<evidence type="ECO:0000259" key="14">
    <source>
        <dbReference type="PROSITE" id="PS50979"/>
    </source>
</evidence>
<dbReference type="NCBIfam" id="TIGR00514">
    <property type="entry name" value="accC"/>
    <property type="match status" value="1"/>
</dbReference>
<keyword evidence="7 11" id="KW-0547">Nucleotide-binding</keyword>
<dbReference type="PROSITE" id="PS50979">
    <property type="entry name" value="BC"/>
    <property type="match status" value="1"/>
</dbReference>
<evidence type="ECO:0000256" key="6">
    <source>
        <dbReference type="ARBA" id="ARBA00022723"/>
    </source>
</evidence>
<evidence type="ECO:0000256" key="4">
    <source>
        <dbReference type="ARBA" id="ARBA00013263"/>
    </source>
</evidence>
<dbReference type="PROSITE" id="PS00867">
    <property type="entry name" value="CPSASE_2"/>
    <property type="match status" value="1"/>
</dbReference>
<keyword evidence="12" id="KW-0275">Fatty acid biosynthesis</keyword>
<dbReference type="Gene3D" id="3.30.470.20">
    <property type="entry name" value="ATP-grasp fold, B domain"/>
    <property type="match status" value="1"/>
</dbReference>
<evidence type="ECO:0000256" key="8">
    <source>
        <dbReference type="ARBA" id="ARBA00022840"/>
    </source>
</evidence>
<keyword evidence="6" id="KW-0479">Metal-binding</keyword>
<comment type="subunit">
    <text evidence="3 12">Acetyl-CoA carboxylase is a heterohexamer of biotin carboxyl carrier protein, biotin carboxylase and the two subunits of carboxyl transferase in a 2:2 complex.</text>
</comment>
<evidence type="ECO:0000256" key="11">
    <source>
        <dbReference type="PROSITE-ProRule" id="PRU00409"/>
    </source>
</evidence>
<dbReference type="InterPro" id="IPR051602">
    <property type="entry name" value="ACC_Biotin_Carboxylase"/>
</dbReference>
<dbReference type="FunFam" id="3.30.1490.20:FF:000018">
    <property type="entry name" value="Biotin carboxylase"/>
    <property type="match status" value="1"/>
</dbReference>
<dbReference type="InterPro" id="IPR011764">
    <property type="entry name" value="Biotin_carboxylation_dom"/>
</dbReference>
<dbReference type="PANTHER" id="PTHR48095">
    <property type="entry name" value="PYRUVATE CARBOXYLASE SUBUNIT A"/>
    <property type="match status" value="1"/>
</dbReference>
<dbReference type="SMART" id="SM00878">
    <property type="entry name" value="Biotin_carb_C"/>
    <property type="match status" value="1"/>
</dbReference>
<dbReference type="InterPro" id="IPR005482">
    <property type="entry name" value="Biotin_COase_C"/>
</dbReference>
<dbReference type="InterPro" id="IPR005481">
    <property type="entry name" value="BC-like_N"/>
</dbReference>
<comment type="caution">
    <text evidence="15">The sequence shown here is derived from an EMBL/GenBank/DDBJ whole genome shotgun (WGS) entry which is preliminary data.</text>
</comment>
<name>A0A8J6T5X3_9DELT</name>
<dbReference type="GO" id="GO:0004075">
    <property type="term" value="F:biotin carboxylase activity"/>
    <property type="evidence" value="ECO:0007669"/>
    <property type="project" value="UniProtKB-EC"/>
</dbReference>
<keyword evidence="9" id="KW-0460">Magnesium</keyword>
<dbReference type="Proteomes" id="UP000650524">
    <property type="component" value="Unassembled WGS sequence"/>
</dbReference>
<dbReference type="GO" id="GO:0005524">
    <property type="term" value="F:ATP binding"/>
    <property type="evidence" value="ECO:0007669"/>
    <property type="project" value="UniProtKB-UniRule"/>
</dbReference>
<dbReference type="GO" id="GO:0006633">
    <property type="term" value="P:fatty acid biosynthetic process"/>
    <property type="evidence" value="ECO:0007669"/>
    <property type="project" value="UniProtKB-KW"/>
</dbReference>
<keyword evidence="8 11" id="KW-0067">ATP-binding</keyword>
<dbReference type="PROSITE" id="PS50975">
    <property type="entry name" value="ATP_GRASP"/>
    <property type="match status" value="1"/>
</dbReference>
<evidence type="ECO:0000256" key="10">
    <source>
        <dbReference type="ARBA" id="ARBA00048600"/>
    </source>
</evidence>
<evidence type="ECO:0000256" key="1">
    <source>
        <dbReference type="ARBA" id="ARBA00003761"/>
    </source>
</evidence>
<dbReference type="GO" id="GO:2001295">
    <property type="term" value="P:malonyl-CoA biosynthetic process"/>
    <property type="evidence" value="ECO:0007669"/>
    <property type="project" value="UniProtKB-UniPathway"/>
</dbReference>
<evidence type="ECO:0000313" key="16">
    <source>
        <dbReference type="Proteomes" id="UP000650524"/>
    </source>
</evidence>
<feature type="domain" description="Biotin carboxylation" evidence="14">
    <location>
        <begin position="3"/>
        <end position="448"/>
    </location>
</feature>
<dbReference type="SUPFAM" id="SSF52440">
    <property type="entry name" value="PreATP-grasp domain"/>
    <property type="match status" value="1"/>
</dbReference>
<evidence type="ECO:0000256" key="7">
    <source>
        <dbReference type="ARBA" id="ARBA00022741"/>
    </source>
</evidence>
<dbReference type="SUPFAM" id="SSF51246">
    <property type="entry name" value="Rudiment single hybrid motif"/>
    <property type="match status" value="1"/>
</dbReference>
<organism evidence="15 16">
    <name type="scientific">Candidatus Desulfacyla euxinica</name>
    <dbReference type="NCBI Taxonomy" id="2841693"/>
    <lineage>
        <taxon>Bacteria</taxon>
        <taxon>Deltaproteobacteria</taxon>
        <taxon>Candidatus Desulfacyla</taxon>
    </lineage>
</organism>
<evidence type="ECO:0000256" key="5">
    <source>
        <dbReference type="ARBA" id="ARBA00022598"/>
    </source>
</evidence>
<evidence type="ECO:0000256" key="3">
    <source>
        <dbReference type="ARBA" id="ARBA00011750"/>
    </source>
</evidence>
<dbReference type="InterPro" id="IPR005479">
    <property type="entry name" value="CPAse_ATP-bd"/>
</dbReference>
<dbReference type="PANTHER" id="PTHR48095:SF2">
    <property type="entry name" value="BIOTIN CARBOXYLASE, CHLOROPLASTIC"/>
    <property type="match status" value="1"/>
</dbReference>
<gene>
    <name evidence="15" type="primary">accC</name>
    <name evidence="15" type="ORF">H8E19_05280</name>
</gene>
<dbReference type="InterPro" id="IPR011054">
    <property type="entry name" value="Rudment_hybrid_motif"/>
</dbReference>
<evidence type="ECO:0000256" key="12">
    <source>
        <dbReference type="RuleBase" id="RU365063"/>
    </source>
</evidence>
<reference evidence="15 16" key="1">
    <citation type="submission" date="2020-08" db="EMBL/GenBank/DDBJ databases">
        <title>Bridging the membrane lipid divide: bacteria of the FCB group superphylum have the potential to synthesize archaeal ether lipids.</title>
        <authorList>
            <person name="Villanueva L."/>
            <person name="Von Meijenfeldt F.A.B."/>
            <person name="Westbye A.B."/>
            <person name="Yadav S."/>
            <person name="Hopmans E.C."/>
            <person name="Dutilh B.E."/>
            <person name="Sinninghe Damste J.S."/>
        </authorList>
    </citation>
    <scope>NUCLEOTIDE SEQUENCE [LARGE SCALE GENOMIC DNA]</scope>
    <source>
        <strain evidence="15">NIOZ-UU27</strain>
    </source>
</reference>
<dbReference type="InterPro" id="IPR011761">
    <property type="entry name" value="ATP-grasp"/>
</dbReference>
<dbReference type="InterPro" id="IPR004549">
    <property type="entry name" value="Acetyl_CoA_COase_biotin_COase"/>
</dbReference>
<protein>
    <recommendedName>
        <fullName evidence="4 12">Biotin carboxylase</fullName>
        <ecNumber evidence="4 12">6.3.4.14</ecNumber>
    </recommendedName>
    <alternativeName>
        <fullName evidence="12">Acetyl-coenzyme A carboxylase biotin carboxylase subunit A</fullName>
    </alternativeName>
</protein>
<dbReference type="PROSITE" id="PS00866">
    <property type="entry name" value="CPSASE_1"/>
    <property type="match status" value="1"/>
</dbReference>
<dbReference type="AlphaFoldDB" id="A0A8J6T5X3"/>
<dbReference type="Pfam" id="PF02786">
    <property type="entry name" value="CPSase_L_D2"/>
    <property type="match status" value="1"/>
</dbReference>
<dbReference type="SUPFAM" id="SSF56059">
    <property type="entry name" value="Glutathione synthetase ATP-binding domain-like"/>
    <property type="match status" value="1"/>
</dbReference>
<dbReference type="Pfam" id="PF02785">
    <property type="entry name" value="Biotin_carb_C"/>
    <property type="match status" value="1"/>
</dbReference>
<sequence>MGKISRIFVANRGEIAVRILKANRELGIESVLGVSEADRDSLAARMADRVVCIGPPQPLESYLRVDTIITAALGTGADAVHPGYGFLAEQPELGEACADSGLVFIGPKPENIRKMGDKLVAREIVKELGVPIIPGSELVHDFEEALLMAEKVGFPVLLKAAAGGGGKGMKTVKRPDDLKTVFEEASAEARAAFGDDRIYIEHLIPNARHIEVQILADRFGNIVHLFERDCSLQRRYQKMVEEAPSPAISDDMREKICKAALTIADHVNYENAGTIETILDQDQEKFYFLEMNTRIQVEHPVTEMITGKDLVKEQIRIAGGEPLSFTQEAVAMKGHAIECRINAELPEADFRPSPGGITDWRPPEGKGIRVDSHCYPGYFVPPYYDSLLAKLIVKGDDRTEAVERMGYALANFEVNGVDITIPFYRNLMKNLDYLNGNINTRWIEDVFLREH</sequence>
<dbReference type="UniPathway" id="UPA00655">
    <property type="reaction ID" value="UER00711"/>
</dbReference>
<accession>A0A8J6T5X3</accession>
<dbReference type="Pfam" id="PF00289">
    <property type="entry name" value="Biotin_carb_N"/>
    <property type="match status" value="1"/>
</dbReference>
<comment type="catalytic activity">
    <reaction evidence="10 12">
        <text>N(6)-biotinyl-L-lysyl-[protein] + hydrogencarbonate + ATP = N(6)-carboxybiotinyl-L-lysyl-[protein] + ADP + phosphate + H(+)</text>
        <dbReference type="Rhea" id="RHEA:13501"/>
        <dbReference type="Rhea" id="RHEA-COMP:10505"/>
        <dbReference type="Rhea" id="RHEA-COMP:10506"/>
        <dbReference type="ChEBI" id="CHEBI:15378"/>
        <dbReference type="ChEBI" id="CHEBI:17544"/>
        <dbReference type="ChEBI" id="CHEBI:30616"/>
        <dbReference type="ChEBI" id="CHEBI:43474"/>
        <dbReference type="ChEBI" id="CHEBI:83144"/>
        <dbReference type="ChEBI" id="CHEBI:83145"/>
        <dbReference type="ChEBI" id="CHEBI:456216"/>
        <dbReference type="EC" id="6.3.4.14"/>
    </reaction>
</comment>
<evidence type="ECO:0000256" key="9">
    <source>
        <dbReference type="ARBA" id="ARBA00022842"/>
    </source>
</evidence>
<evidence type="ECO:0000259" key="13">
    <source>
        <dbReference type="PROSITE" id="PS50975"/>
    </source>
</evidence>